<proteinExistence type="predicted"/>
<dbReference type="InterPro" id="IPR019734">
    <property type="entry name" value="TPR_rpt"/>
</dbReference>
<feature type="compositionally biased region" description="Low complexity" evidence="4">
    <location>
        <begin position="889"/>
        <end position="899"/>
    </location>
</feature>
<dbReference type="SUPFAM" id="SSF48452">
    <property type="entry name" value="TPR-like"/>
    <property type="match status" value="4"/>
</dbReference>
<sequence>MKRGILYLQLGQNKKGDQFELKSALHDFNDLIEMDFLKPKPYFYKAKVLERLGEYDDAVLCFEQVIKLTEDSHLQGNSLYEITKIRVRQRDFYEAYYFLQRADKSKLKLPKLSLYNSFTEAAIFLMKRKTKKGVALLTQLIENKSQSSLSKETFLNPLVYIYRAYGRIVLQEYDTALKDLLKASSLKKLPASAHYNLQLCVGILAVRNKEFDSAMTYFTKAHQKFPQNRNQFLKAVTVIKQANESLQKPEIKLRMAKEAKKIINKVMEKHKKDYGLMYYRGLLNLYLQCFNDAINDFNTVIEMDEDTAAKYYLGRGRCYACLSMFKEAITDLSIAISIDKDLIDAYLNRGKCAYLLGDTSLAFMDFQKIIVLKPKTPMVHIYAGNLLMTTGSYDDATKAFTNANNIKKSPLALYQRSRCYVALTKTKDALGDLNKVVELSPNDKVARNDRDCLKCLSICSGTEIDQSAFEKSIITIGQLINTEKNSYLRKQNNLKIHYSSVIYHHSQIIPSSQRTKADKIKTLRQLREKKLRSHEYDEESFDDEEFDLDVQVEELGEIEEREVADVNNYYRENIFNPEDYYLYRGVMYFYTEQYDKAIQDFEQTSKIMHANKNLNNTQNNFTLTDEEAKRMDGVSQASSQTDLSDIGLCSLNVHEFTYNIILCLIQSKKYEEAFQKVTYLLETIPKKYHKELWILRGILASIIGNYKIAKSDFSYAERRDPDNYITFIKDKNPITLNIFPPSSRLCNYYPFVKISFPSFSSNMGTYILMRPSFSFPFIRPPNMIPSLDDNIFEQFTVNALKIKPEAPWIKRGSHGIKFTDNIQVTEYDDNFEISDDGSEKDRKKKAMDPLLKRLYIRTNSQNYGRVKYFSKEQEREEMKALEEEDSKGDNLSLDSSNPNNEYLQEFEKFGKMKDQEKVFDDLHDEYDDTSEKDAFDLDIEIPDDDEDYQMHTPSRGKDSDDDLLL</sequence>
<dbReference type="PANTHER" id="PTHR44858:SF1">
    <property type="entry name" value="UDP-N-ACETYLGLUCOSAMINE--PEPTIDE N-ACETYLGLUCOSAMINYLTRANSFERASE SPINDLY-RELATED"/>
    <property type="match status" value="1"/>
</dbReference>
<accession>A0AAD1UBG4</accession>
<keyword evidence="1" id="KW-0677">Repeat</keyword>
<dbReference type="SMART" id="SM00028">
    <property type="entry name" value="TPR"/>
    <property type="match status" value="9"/>
</dbReference>
<evidence type="ECO:0000313" key="6">
    <source>
        <dbReference type="Proteomes" id="UP001295684"/>
    </source>
</evidence>
<feature type="region of interest" description="Disordered" evidence="4">
    <location>
        <begin position="921"/>
        <end position="965"/>
    </location>
</feature>
<feature type="repeat" description="TPR" evidence="3">
    <location>
        <begin position="410"/>
        <end position="443"/>
    </location>
</feature>
<feature type="region of interest" description="Disordered" evidence="4">
    <location>
        <begin position="876"/>
        <end position="899"/>
    </location>
</feature>
<keyword evidence="6" id="KW-1185">Reference proteome</keyword>
<dbReference type="Proteomes" id="UP001295684">
    <property type="component" value="Unassembled WGS sequence"/>
</dbReference>
<reference evidence="5" key="1">
    <citation type="submission" date="2023-07" db="EMBL/GenBank/DDBJ databases">
        <authorList>
            <consortium name="AG Swart"/>
            <person name="Singh M."/>
            <person name="Singh A."/>
            <person name="Seah K."/>
            <person name="Emmerich C."/>
        </authorList>
    </citation>
    <scope>NUCLEOTIDE SEQUENCE</scope>
    <source>
        <strain evidence="5">DP1</strain>
    </source>
</reference>
<evidence type="ECO:0000256" key="4">
    <source>
        <dbReference type="SAM" id="MobiDB-lite"/>
    </source>
</evidence>
<protein>
    <submittedName>
        <fullName evidence="5">Uncharacterized protein</fullName>
    </submittedName>
</protein>
<evidence type="ECO:0000256" key="1">
    <source>
        <dbReference type="ARBA" id="ARBA00022737"/>
    </source>
</evidence>
<name>A0AAD1UBG4_EUPCR</name>
<dbReference type="PROSITE" id="PS50005">
    <property type="entry name" value="TPR"/>
    <property type="match status" value="4"/>
</dbReference>
<evidence type="ECO:0000256" key="2">
    <source>
        <dbReference type="ARBA" id="ARBA00022803"/>
    </source>
</evidence>
<organism evidence="5 6">
    <name type="scientific">Euplotes crassus</name>
    <dbReference type="NCBI Taxonomy" id="5936"/>
    <lineage>
        <taxon>Eukaryota</taxon>
        <taxon>Sar</taxon>
        <taxon>Alveolata</taxon>
        <taxon>Ciliophora</taxon>
        <taxon>Intramacronucleata</taxon>
        <taxon>Spirotrichea</taxon>
        <taxon>Hypotrichia</taxon>
        <taxon>Euplotida</taxon>
        <taxon>Euplotidae</taxon>
        <taxon>Moneuplotes</taxon>
    </lineage>
</organism>
<feature type="repeat" description="TPR" evidence="3">
    <location>
        <begin position="39"/>
        <end position="72"/>
    </location>
</feature>
<feature type="repeat" description="TPR" evidence="3">
    <location>
        <begin position="578"/>
        <end position="611"/>
    </location>
</feature>
<dbReference type="AlphaFoldDB" id="A0AAD1UBG4"/>
<feature type="repeat" description="TPR" evidence="3">
    <location>
        <begin position="343"/>
        <end position="376"/>
    </location>
</feature>
<dbReference type="InterPro" id="IPR050498">
    <property type="entry name" value="Ycf3"/>
</dbReference>
<evidence type="ECO:0000256" key="3">
    <source>
        <dbReference type="PROSITE-ProRule" id="PRU00339"/>
    </source>
</evidence>
<feature type="compositionally biased region" description="Acidic residues" evidence="4">
    <location>
        <begin position="936"/>
        <end position="947"/>
    </location>
</feature>
<dbReference type="Pfam" id="PF13181">
    <property type="entry name" value="TPR_8"/>
    <property type="match status" value="1"/>
</dbReference>
<dbReference type="Gene3D" id="1.25.40.10">
    <property type="entry name" value="Tetratricopeptide repeat domain"/>
    <property type="match status" value="4"/>
</dbReference>
<dbReference type="InterPro" id="IPR011990">
    <property type="entry name" value="TPR-like_helical_dom_sf"/>
</dbReference>
<dbReference type="EMBL" id="CAMPGE010007096">
    <property type="protein sequence ID" value="CAI2366023.1"/>
    <property type="molecule type" value="Genomic_DNA"/>
</dbReference>
<gene>
    <name evidence="5" type="ORF">ECRASSUSDP1_LOCUS7292</name>
</gene>
<evidence type="ECO:0000313" key="5">
    <source>
        <dbReference type="EMBL" id="CAI2366023.1"/>
    </source>
</evidence>
<comment type="caution">
    <text evidence="5">The sequence shown here is derived from an EMBL/GenBank/DDBJ whole genome shotgun (WGS) entry which is preliminary data.</text>
</comment>
<keyword evidence="2 3" id="KW-0802">TPR repeat</keyword>
<dbReference type="PANTHER" id="PTHR44858">
    <property type="entry name" value="TETRATRICOPEPTIDE REPEAT PROTEIN 6"/>
    <property type="match status" value="1"/>
</dbReference>